<keyword evidence="1" id="KW-0805">Transcription regulation</keyword>
<dbReference type="InterPro" id="IPR009057">
    <property type="entry name" value="Homeodomain-like_sf"/>
</dbReference>
<dbReference type="Pfam" id="PF12833">
    <property type="entry name" value="HTH_18"/>
    <property type="match status" value="1"/>
</dbReference>
<dbReference type="PANTHER" id="PTHR47894">
    <property type="entry name" value="HTH-TYPE TRANSCRIPTIONAL REGULATOR GADX"/>
    <property type="match status" value="1"/>
</dbReference>
<reference evidence="6" key="1">
    <citation type="submission" date="2022-01" db="EMBL/GenBank/DDBJ databases">
        <title>Genome-Based Taxonomic Classification of the Phylum Actinobacteria.</title>
        <authorList>
            <person name="Gao Y."/>
        </authorList>
    </citation>
    <scope>NUCLEOTIDE SEQUENCE</scope>
    <source>
        <strain evidence="6">KLBMP 8922</strain>
    </source>
</reference>
<proteinExistence type="predicted"/>
<dbReference type="RefSeq" id="WP_235050618.1">
    <property type="nucleotide sequence ID" value="NZ_JAKFHA010000002.1"/>
</dbReference>
<dbReference type="Gene3D" id="1.10.10.60">
    <property type="entry name" value="Homeodomain-like"/>
    <property type="match status" value="1"/>
</dbReference>
<keyword evidence="7" id="KW-1185">Reference proteome</keyword>
<evidence type="ECO:0000256" key="1">
    <source>
        <dbReference type="ARBA" id="ARBA00023015"/>
    </source>
</evidence>
<feature type="domain" description="HTH araC/xylS-type" evidence="5">
    <location>
        <begin position="233"/>
        <end position="331"/>
    </location>
</feature>
<dbReference type="GO" id="GO:0003700">
    <property type="term" value="F:DNA-binding transcription factor activity"/>
    <property type="evidence" value="ECO:0007669"/>
    <property type="project" value="InterPro"/>
</dbReference>
<dbReference type="EMBL" id="JAKFHA010000002">
    <property type="protein sequence ID" value="MCF2526510.1"/>
    <property type="molecule type" value="Genomic_DNA"/>
</dbReference>
<dbReference type="InterPro" id="IPR032687">
    <property type="entry name" value="AraC-type_N"/>
</dbReference>
<keyword evidence="3" id="KW-0804">Transcription</keyword>
<dbReference type="Pfam" id="PF12625">
    <property type="entry name" value="Arabinose_bd"/>
    <property type="match status" value="1"/>
</dbReference>
<feature type="region of interest" description="Disordered" evidence="4">
    <location>
        <begin position="324"/>
        <end position="347"/>
    </location>
</feature>
<evidence type="ECO:0000313" key="6">
    <source>
        <dbReference type="EMBL" id="MCF2526510.1"/>
    </source>
</evidence>
<accession>A0AA41PVB9</accession>
<dbReference type="PROSITE" id="PS01124">
    <property type="entry name" value="HTH_ARAC_FAMILY_2"/>
    <property type="match status" value="1"/>
</dbReference>
<evidence type="ECO:0000313" key="7">
    <source>
        <dbReference type="Proteomes" id="UP001165378"/>
    </source>
</evidence>
<dbReference type="AlphaFoldDB" id="A0AA41PVB9"/>
<dbReference type="SMART" id="SM00342">
    <property type="entry name" value="HTH_ARAC"/>
    <property type="match status" value="1"/>
</dbReference>
<dbReference type="Proteomes" id="UP001165378">
    <property type="component" value="Unassembled WGS sequence"/>
</dbReference>
<gene>
    <name evidence="6" type="ORF">LZ495_04645</name>
</gene>
<organism evidence="6 7">
    <name type="scientific">Yinghuangia soli</name>
    <dbReference type="NCBI Taxonomy" id="2908204"/>
    <lineage>
        <taxon>Bacteria</taxon>
        <taxon>Bacillati</taxon>
        <taxon>Actinomycetota</taxon>
        <taxon>Actinomycetes</taxon>
        <taxon>Kitasatosporales</taxon>
        <taxon>Streptomycetaceae</taxon>
        <taxon>Yinghuangia</taxon>
    </lineage>
</organism>
<evidence type="ECO:0000256" key="4">
    <source>
        <dbReference type="SAM" id="MobiDB-lite"/>
    </source>
</evidence>
<dbReference type="GO" id="GO:0000976">
    <property type="term" value="F:transcription cis-regulatory region binding"/>
    <property type="evidence" value="ECO:0007669"/>
    <property type="project" value="TreeGrafter"/>
</dbReference>
<evidence type="ECO:0000256" key="2">
    <source>
        <dbReference type="ARBA" id="ARBA00023125"/>
    </source>
</evidence>
<keyword evidence="2" id="KW-0238">DNA-binding</keyword>
<dbReference type="PANTHER" id="PTHR47894:SF1">
    <property type="entry name" value="HTH-TYPE TRANSCRIPTIONAL REGULATOR VQSM"/>
    <property type="match status" value="1"/>
</dbReference>
<dbReference type="GO" id="GO:0005829">
    <property type="term" value="C:cytosol"/>
    <property type="evidence" value="ECO:0007669"/>
    <property type="project" value="TreeGrafter"/>
</dbReference>
<comment type="caution">
    <text evidence="6">The sequence shown here is derived from an EMBL/GenBank/DDBJ whole genome shotgun (WGS) entry which is preliminary data.</text>
</comment>
<evidence type="ECO:0000256" key="3">
    <source>
        <dbReference type="ARBA" id="ARBA00023163"/>
    </source>
</evidence>
<name>A0AA41PVB9_9ACTN</name>
<dbReference type="InterPro" id="IPR018060">
    <property type="entry name" value="HTH_AraC"/>
</dbReference>
<protein>
    <submittedName>
        <fullName evidence="6">AraC family transcriptional regulator</fullName>
    </submittedName>
</protein>
<evidence type="ECO:0000259" key="5">
    <source>
        <dbReference type="PROSITE" id="PS01124"/>
    </source>
</evidence>
<sequence length="347" mass="37118">MTTALGRFTVAAARDAGMTADRLGRLPQVSDDVLHDDYSRVQTDAVLALWEQVTLADTGSGVGAFAVARAELGTFGVWDQIFAASPDLMAAFGTAGEYIGAIGDPSTCAFSVVENGALVGVRYRTGPAEQDVVTAVEQFGVGLIATRARAAARRDVRPLRVAFCHPAPERTSPLAELFGTRNLDFGAEANEIVFARADLIGPLPGGTPGLLPILRAHADHTLQTARPVRDWRSAFRTALRAAADDPGVSLAAVAARLATTPRTLQRRLAEHNTTWRTELDEARADRATELIRSTHLPMHTIATRTGYSDPRALRRAVHRWHNTTPAALRGTGQRGASARSESNTVDA</sequence>
<dbReference type="SUPFAM" id="SSF46689">
    <property type="entry name" value="Homeodomain-like"/>
    <property type="match status" value="1"/>
</dbReference>